<dbReference type="HOGENOM" id="CLU_129080_0_0_1"/>
<feature type="non-terminal residue" evidence="3">
    <location>
        <position position="179"/>
    </location>
</feature>
<accession>A0A0D0CTM9</accession>
<proteinExistence type="inferred from homology"/>
<dbReference type="SMART" id="SM00385">
    <property type="entry name" value="CYCLIN"/>
    <property type="match status" value="1"/>
</dbReference>
<gene>
    <name evidence="3" type="ORF">GYMLUDRAFT_107879</name>
</gene>
<keyword evidence="4" id="KW-1185">Reference proteome</keyword>
<reference evidence="3 4" key="1">
    <citation type="submission" date="2014-04" db="EMBL/GenBank/DDBJ databases">
        <title>Evolutionary Origins and Diversification of the Mycorrhizal Mutualists.</title>
        <authorList>
            <consortium name="DOE Joint Genome Institute"/>
            <consortium name="Mycorrhizal Genomics Consortium"/>
            <person name="Kohler A."/>
            <person name="Kuo A."/>
            <person name="Nagy L.G."/>
            <person name="Floudas D."/>
            <person name="Copeland A."/>
            <person name="Barry K.W."/>
            <person name="Cichocki N."/>
            <person name="Veneault-Fourrey C."/>
            <person name="LaButti K."/>
            <person name="Lindquist E.A."/>
            <person name="Lipzen A."/>
            <person name="Lundell T."/>
            <person name="Morin E."/>
            <person name="Murat C."/>
            <person name="Riley R."/>
            <person name="Ohm R."/>
            <person name="Sun H."/>
            <person name="Tunlid A."/>
            <person name="Henrissat B."/>
            <person name="Grigoriev I.V."/>
            <person name="Hibbett D.S."/>
            <person name="Martin F."/>
        </authorList>
    </citation>
    <scope>NUCLEOTIDE SEQUENCE [LARGE SCALE GENOMIC DNA]</scope>
    <source>
        <strain evidence="3 4">FD-317 M1</strain>
    </source>
</reference>
<name>A0A0D0CTM9_9AGAR</name>
<evidence type="ECO:0000313" key="3">
    <source>
        <dbReference type="EMBL" id="KIK62812.1"/>
    </source>
</evidence>
<comment type="similarity">
    <text evidence="1">Belongs to the cyclin family.</text>
</comment>
<dbReference type="GO" id="GO:0005634">
    <property type="term" value="C:nucleus"/>
    <property type="evidence" value="ECO:0007669"/>
    <property type="project" value="TreeGrafter"/>
</dbReference>
<dbReference type="GO" id="GO:0000307">
    <property type="term" value="C:cyclin-dependent protein kinase holoenzyme complex"/>
    <property type="evidence" value="ECO:0007669"/>
    <property type="project" value="TreeGrafter"/>
</dbReference>
<dbReference type="SUPFAM" id="SSF47954">
    <property type="entry name" value="Cyclin-like"/>
    <property type="match status" value="1"/>
</dbReference>
<feature type="non-terminal residue" evidence="3">
    <location>
        <position position="1"/>
    </location>
</feature>
<dbReference type="InterPro" id="IPR013922">
    <property type="entry name" value="Cyclin_PHO80-like"/>
</dbReference>
<evidence type="ECO:0000313" key="4">
    <source>
        <dbReference type="Proteomes" id="UP000053593"/>
    </source>
</evidence>
<dbReference type="PANTHER" id="PTHR15615">
    <property type="match status" value="1"/>
</dbReference>
<dbReference type="GO" id="GO:0016538">
    <property type="term" value="F:cyclin-dependent protein serine/threonine kinase regulator activity"/>
    <property type="evidence" value="ECO:0007669"/>
    <property type="project" value="TreeGrafter"/>
</dbReference>
<dbReference type="PANTHER" id="PTHR15615:SF10">
    <property type="entry name" value="PHO85 CYCLIN-2-RELATED"/>
    <property type="match status" value="1"/>
</dbReference>
<dbReference type="InterPro" id="IPR006671">
    <property type="entry name" value="Cyclin_N"/>
</dbReference>
<dbReference type="EMBL" id="KN834766">
    <property type="protein sequence ID" value="KIK62812.1"/>
    <property type="molecule type" value="Genomic_DNA"/>
</dbReference>
<protein>
    <recommendedName>
        <fullName evidence="2">Cyclin-like domain-containing protein</fullName>
    </recommendedName>
</protein>
<dbReference type="Proteomes" id="UP000053593">
    <property type="component" value="Unassembled WGS sequence"/>
</dbReference>
<organism evidence="3 4">
    <name type="scientific">Collybiopsis luxurians FD-317 M1</name>
    <dbReference type="NCBI Taxonomy" id="944289"/>
    <lineage>
        <taxon>Eukaryota</taxon>
        <taxon>Fungi</taxon>
        <taxon>Dikarya</taxon>
        <taxon>Basidiomycota</taxon>
        <taxon>Agaricomycotina</taxon>
        <taxon>Agaricomycetes</taxon>
        <taxon>Agaricomycetidae</taxon>
        <taxon>Agaricales</taxon>
        <taxon>Marasmiineae</taxon>
        <taxon>Omphalotaceae</taxon>
        <taxon>Collybiopsis</taxon>
        <taxon>Collybiopsis luxurians</taxon>
    </lineage>
</organism>
<sequence>SSSTPVHHASLVNRSMHSPALLKLINVKLSAEIIDYVVACVTDTVDFALGKPKLERGRTLTRHPKFTTFVTNILTRAQVTMPVILTSLAYIDRAQPYLQIPLEDWALERVFLGALIIASKYVNDETLKNVHWAICTGIFGQRDISRIEREFLEVLDWELGITEDDILTHYSGIAAILEP</sequence>
<feature type="domain" description="Cyclin-like" evidence="2">
    <location>
        <begin position="68"/>
        <end position="153"/>
    </location>
</feature>
<dbReference type="GO" id="GO:0019901">
    <property type="term" value="F:protein kinase binding"/>
    <property type="evidence" value="ECO:0007669"/>
    <property type="project" value="InterPro"/>
</dbReference>
<dbReference type="CDD" id="cd20557">
    <property type="entry name" value="CYCLIN_ScPCL1-like"/>
    <property type="match status" value="1"/>
</dbReference>
<evidence type="ECO:0000256" key="1">
    <source>
        <dbReference type="RuleBase" id="RU000383"/>
    </source>
</evidence>
<keyword evidence="1" id="KW-0195">Cyclin</keyword>
<dbReference type="OrthoDB" id="10250320at2759"/>
<dbReference type="AlphaFoldDB" id="A0A0D0CTM9"/>
<dbReference type="InterPro" id="IPR036915">
    <property type="entry name" value="Cyclin-like_sf"/>
</dbReference>
<dbReference type="InterPro" id="IPR013763">
    <property type="entry name" value="Cyclin-like_dom"/>
</dbReference>
<dbReference type="Gene3D" id="1.10.472.10">
    <property type="entry name" value="Cyclin-like"/>
    <property type="match status" value="1"/>
</dbReference>
<evidence type="ECO:0000259" key="2">
    <source>
        <dbReference type="SMART" id="SM00385"/>
    </source>
</evidence>
<dbReference type="Pfam" id="PF00134">
    <property type="entry name" value="Cyclin_N"/>
    <property type="match status" value="1"/>
</dbReference>